<dbReference type="Proteomes" id="UP000285060">
    <property type="component" value="Unassembled WGS sequence"/>
</dbReference>
<evidence type="ECO:0000313" key="13">
    <source>
        <dbReference type="EMBL" id="RHY26452.1"/>
    </source>
</evidence>
<proteinExistence type="inferred from homology"/>
<feature type="active site" description="Proton donor" evidence="9">
    <location>
        <position position="383"/>
    </location>
</feature>
<feature type="binding site" evidence="11">
    <location>
        <position position="295"/>
    </location>
    <ligand>
        <name>Zn(2+)</name>
        <dbReference type="ChEBI" id="CHEBI:29105"/>
        <note>catalytic</note>
    </ligand>
</feature>
<evidence type="ECO:0000256" key="8">
    <source>
        <dbReference type="ARBA" id="ARBA00023049"/>
    </source>
</evidence>
<keyword evidence="4" id="KW-0645">Protease</keyword>
<comment type="cofactor">
    <cofactor evidence="11">
        <name>Zn(2+)</name>
        <dbReference type="ChEBI" id="CHEBI:29105"/>
    </cofactor>
    <text evidence="11">Binds 1 zinc ion per subunit.</text>
</comment>
<evidence type="ECO:0000256" key="11">
    <source>
        <dbReference type="PIRSR" id="PIRSR634015-3"/>
    </source>
</evidence>
<feature type="binding site" evidence="11">
    <location>
        <position position="299"/>
    </location>
    <ligand>
        <name>Zn(2+)</name>
        <dbReference type="ChEBI" id="CHEBI:29105"/>
        <note>catalytic</note>
    </ligand>
</feature>
<keyword evidence="7 11" id="KW-0862">Zinc</keyword>
<reference evidence="13 14" key="1">
    <citation type="submission" date="2018-08" db="EMBL/GenBank/DDBJ databases">
        <title>Aphanomyces genome sequencing and annotation.</title>
        <authorList>
            <person name="Minardi D."/>
            <person name="Oidtmann B."/>
            <person name="Van Der Giezen M."/>
            <person name="Studholme D.J."/>
        </authorList>
    </citation>
    <scope>NUCLEOTIDE SEQUENCE [LARGE SCALE GENOMIC DNA]</scope>
    <source>
        <strain evidence="13 14">NJM0002</strain>
    </source>
</reference>
<dbReference type="VEuPathDB" id="FungiDB:H310_02929"/>
<evidence type="ECO:0000256" key="7">
    <source>
        <dbReference type="ARBA" id="ARBA00022833"/>
    </source>
</evidence>
<dbReference type="InterPro" id="IPR015211">
    <property type="entry name" value="Peptidase_M1_C"/>
</dbReference>
<dbReference type="GO" id="GO:0006508">
    <property type="term" value="P:proteolysis"/>
    <property type="evidence" value="ECO:0007669"/>
    <property type="project" value="UniProtKB-KW"/>
</dbReference>
<evidence type="ECO:0000256" key="10">
    <source>
        <dbReference type="PIRSR" id="PIRSR634015-2"/>
    </source>
</evidence>
<dbReference type="SMART" id="SM01263">
    <property type="entry name" value="Leuk-A4-hydro_C"/>
    <property type="match status" value="1"/>
</dbReference>
<evidence type="ECO:0000256" key="3">
    <source>
        <dbReference type="ARBA" id="ARBA00022490"/>
    </source>
</evidence>
<keyword evidence="3" id="KW-0963">Cytoplasm</keyword>
<dbReference type="SUPFAM" id="SSF48371">
    <property type="entry name" value="ARM repeat"/>
    <property type="match status" value="1"/>
</dbReference>
<feature type="domain" description="Peptidase M1 leukotriene A4 hydrolase/aminopeptidase C-terminal" evidence="12">
    <location>
        <begin position="464"/>
        <end position="613"/>
    </location>
</feature>
<dbReference type="InterPro" id="IPR001930">
    <property type="entry name" value="Peptidase_M1"/>
</dbReference>
<comment type="subcellular location">
    <subcellularLocation>
        <location evidence="1">Cytoplasm</location>
    </subcellularLocation>
</comment>
<name>A0A3R6VHV3_9STRA</name>
<gene>
    <name evidence="13" type="ORF">DYB32_007605</name>
</gene>
<dbReference type="InterPro" id="IPR034015">
    <property type="entry name" value="M1_LTA4H"/>
</dbReference>
<dbReference type="InterPro" id="IPR038502">
    <property type="entry name" value="M1_LTA-4_hydro/amino_C_sf"/>
</dbReference>
<evidence type="ECO:0000256" key="5">
    <source>
        <dbReference type="ARBA" id="ARBA00022723"/>
    </source>
</evidence>
<dbReference type="FunFam" id="1.10.390.10:FF:000003">
    <property type="entry name" value="Leukotriene A(4) hydrolase"/>
    <property type="match status" value="1"/>
</dbReference>
<dbReference type="Pfam" id="PF09127">
    <property type="entry name" value="Leuk-A4-hydro_C"/>
    <property type="match status" value="1"/>
</dbReference>
<feature type="binding site" evidence="11">
    <location>
        <position position="318"/>
    </location>
    <ligand>
        <name>Zn(2+)</name>
        <dbReference type="ChEBI" id="CHEBI:29105"/>
        <note>catalytic</note>
    </ligand>
</feature>
<dbReference type="AlphaFoldDB" id="A0A3R6VHV3"/>
<dbReference type="Gene3D" id="1.25.40.320">
    <property type="entry name" value="Peptidase M1, leukotriene A4 hydrolase/aminopeptidase C-terminal domain"/>
    <property type="match status" value="1"/>
</dbReference>
<evidence type="ECO:0000313" key="14">
    <source>
        <dbReference type="Proteomes" id="UP000285060"/>
    </source>
</evidence>
<dbReference type="PANTHER" id="PTHR45726">
    <property type="entry name" value="LEUKOTRIENE A-4 HYDROLASE"/>
    <property type="match status" value="1"/>
</dbReference>
<organism evidence="13 14">
    <name type="scientific">Aphanomyces invadans</name>
    <dbReference type="NCBI Taxonomy" id="157072"/>
    <lineage>
        <taxon>Eukaryota</taxon>
        <taxon>Sar</taxon>
        <taxon>Stramenopiles</taxon>
        <taxon>Oomycota</taxon>
        <taxon>Saprolegniomycetes</taxon>
        <taxon>Saprolegniales</taxon>
        <taxon>Verrucalvaceae</taxon>
        <taxon>Aphanomyces</taxon>
    </lineage>
</organism>
<keyword evidence="6" id="KW-0378">Hydrolase</keyword>
<dbReference type="InterPro" id="IPR045357">
    <property type="entry name" value="Aminopeptidase_N-like_N"/>
</dbReference>
<dbReference type="FunFam" id="1.25.40.320:FF:000001">
    <property type="entry name" value="Leukotriene A(4) hydrolase"/>
    <property type="match status" value="1"/>
</dbReference>
<evidence type="ECO:0000259" key="12">
    <source>
        <dbReference type="SMART" id="SM01263"/>
    </source>
</evidence>
<dbReference type="InterPro" id="IPR049980">
    <property type="entry name" value="LTA4H_cat"/>
</dbReference>
<dbReference type="PANTHER" id="PTHR45726:SF3">
    <property type="entry name" value="LEUKOTRIENE A-4 HYDROLASE"/>
    <property type="match status" value="1"/>
</dbReference>
<dbReference type="SUPFAM" id="SSF55486">
    <property type="entry name" value="Metalloproteases ('zincins'), catalytic domain"/>
    <property type="match status" value="1"/>
</dbReference>
<dbReference type="PRINTS" id="PR00756">
    <property type="entry name" value="ALADIPTASE"/>
</dbReference>
<dbReference type="Pfam" id="PF01433">
    <property type="entry name" value="Peptidase_M1"/>
    <property type="match status" value="1"/>
</dbReference>
<evidence type="ECO:0000256" key="2">
    <source>
        <dbReference type="ARBA" id="ARBA00010136"/>
    </source>
</evidence>
<dbReference type="Gene3D" id="1.10.390.10">
    <property type="entry name" value="Neutral Protease Domain 2"/>
    <property type="match status" value="1"/>
</dbReference>
<dbReference type="SUPFAM" id="SSF63737">
    <property type="entry name" value="Leukotriene A4 hydrolase N-terminal domain"/>
    <property type="match status" value="1"/>
</dbReference>
<dbReference type="GO" id="GO:0005829">
    <property type="term" value="C:cytosol"/>
    <property type="evidence" value="ECO:0007669"/>
    <property type="project" value="TreeGrafter"/>
</dbReference>
<evidence type="ECO:0000256" key="1">
    <source>
        <dbReference type="ARBA" id="ARBA00004496"/>
    </source>
</evidence>
<evidence type="ECO:0000256" key="9">
    <source>
        <dbReference type="PIRSR" id="PIRSR634015-1"/>
    </source>
</evidence>
<dbReference type="InterPro" id="IPR014782">
    <property type="entry name" value="Peptidase_M1_dom"/>
</dbReference>
<feature type="binding site" evidence="10">
    <location>
        <begin position="133"/>
        <end position="135"/>
    </location>
    <ligand>
        <name>a peptide</name>
        <dbReference type="ChEBI" id="CHEBI:60466"/>
    </ligand>
</feature>
<accession>A0A3R6VHV3</accession>
<dbReference type="GO" id="GO:0008270">
    <property type="term" value="F:zinc ion binding"/>
    <property type="evidence" value="ECO:0007669"/>
    <property type="project" value="InterPro"/>
</dbReference>
<feature type="binding site" evidence="10">
    <location>
        <begin position="569"/>
        <end position="571"/>
    </location>
    <ligand>
        <name>a peptide</name>
        <dbReference type="ChEBI" id="CHEBI:60466"/>
    </ligand>
</feature>
<feature type="binding site" evidence="10">
    <location>
        <begin position="266"/>
        <end position="271"/>
    </location>
    <ligand>
        <name>a peptide</name>
        <dbReference type="ChEBI" id="CHEBI:60466"/>
    </ligand>
</feature>
<dbReference type="InterPro" id="IPR042097">
    <property type="entry name" value="Aminopeptidase_N-like_N_sf"/>
</dbReference>
<dbReference type="Gene3D" id="3.30.2010.30">
    <property type="match status" value="1"/>
</dbReference>
<comment type="similarity">
    <text evidence="2">Belongs to the peptidase M1 family.</text>
</comment>
<dbReference type="FunFam" id="3.30.2010.30:FF:000001">
    <property type="entry name" value="Leukotriene A(4) hydrolase"/>
    <property type="match status" value="1"/>
</dbReference>
<keyword evidence="14" id="KW-1185">Reference proteome</keyword>
<feature type="active site" description="Proton acceptor" evidence="9">
    <location>
        <position position="296"/>
    </location>
</feature>
<evidence type="ECO:0000256" key="6">
    <source>
        <dbReference type="ARBA" id="ARBA00022801"/>
    </source>
</evidence>
<dbReference type="InterPro" id="IPR016024">
    <property type="entry name" value="ARM-type_fold"/>
</dbReference>
<evidence type="ECO:0000256" key="4">
    <source>
        <dbReference type="ARBA" id="ARBA00022670"/>
    </source>
</evidence>
<protein>
    <recommendedName>
        <fullName evidence="12">Peptidase M1 leukotriene A4 hydrolase/aminopeptidase C-terminal domain-containing protein</fullName>
    </recommendedName>
</protein>
<comment type="caution">
    <text evidence="13">The sequence shown here is derived from an EMBL/GenBank/DDBJ whole genome shotgun (WGS) entry which is preliminary data.</text>
</comment>
<dbReference type="Gene3D" id="2.60.40.1730">
    <property type="entry name" value="tricorn interacting facor f3 domain"/>
    <property type="match status" value="1"/>
</dbReference>
<dbReference type="GO" id="GO:0070006">
    <property type="term" value="F:metalloaminopeptidase activity"/>
    <property type="evidence" value="ECO:0007669"/>
    <property type="project" value="UniProtKB-ARBA"/>
</dbReference>
<dbReference type="InterPro" id="IPR027268">
    <property type="entry name" value="Peptidase_M4/M1_CTD_sf"/>
</dbReference>
<dbReference type="CDD" id="cd09599">
    <property type="entry name" value="M1_LTA4H"/>
    <property type="match status" value="1"/>
</dbReference>
<keyword evidence="5 11" id="KW-0479">Metal-binding</keyword>
<dbReference type="EMBL" id="QUSY01000998">
    <property type="protein sequence ID" value="RHY26452.1"/>
    <property type="molecule type" value="Genomic_DNA"/>
</dbReference>
<keyword evidence="8" id="KW-0482">Metalloprotease</keyword>
<dbReference type="Pfam" id="PF17900">
    <property type="entry name" value="Peptidase_M1_N"/>
    <property type="match status" value="1"/>
</dbReference>
<sequence length="614" mass="68282">MCNLRQDKHSLANVDAVRVSHISLKLAADFERCALHGHVDLTASLVMPTSTIVLDSKALLVHRATVDGADVAFHHVEDAVFGTALHVALPENLALGASFTTRIYYETTPDSSAVQWLPKEQTADKTHPYLFTQCQAIHARSLVPCQDCPLASSTYSAAITVPSWATCLMSAVATADPLSNDTAATKTFTYHQAIAIPSYLIAIVIGALESREIGPRSRVWCEPSLVDAAAFEFAQTESFIQHAEAIMNQEYVWGRYDLVCLPPSFPLGGMENPCLTFATPTLLAGDQSLADVIAHEIAHSWTGNLITNHTWEDFWLNEGWTMWLQRKIMARIHSPLHFDFDASIGWNDLQDSIDMYGADHEFTKLVPTLDGCDPDDAFSSVPYEKGFNFLYYLSKLVGDSEFEKFAQAYVQHFKYKTVTSADFKAFFIQHFTPTKSAELATVDWESWYYAPGMPLRPAFDTTISAASAMLADKWLHATKEGIAAGQHSASDVAGWTSSQLVAMLDTLLEACAARQQYLDVAVLHTLGDVYGLLSTQNAEIRMRFHTLCVRSEAAFILPHVEAFLKEQGRMKFVRPLFRDLNKSKCGHAAARRIFAEWKGFYHPICRSMVEKDLA</sequence>